<protein>
    <submittedName>
        <fullName evidence="1">Uncharacterized protein</fullName>
    </submittedName>
</protein>
<dbReference type="Proteomes" id="UP000095746">
    <property type="component" value="Unassembled WGS sequence"/>
</dbReference>
<reference evidence="1 2" key="1">
    <citation type="submission" date="2015-09" db="EMBL/GenBank/DDBJ databases">
        <authorList>
            <consortium name="Pathogen Informatics"/>
        </authorList>
    </citation>
    <scope>NUCLEOTIDE SEQUENCE [LARGE SCALE GENOMIC DNA]</scope>
    <source>
        <strain evidence="1 2">2789STDY5608854</strain>
    </source>
</reference>
<accession>A0A174QCR2</accession>
<evidence type="ECO:0000313" key="1">
    <source>
        <dbReference type="EMBL" id="CUP70993.1"/>
    </source>
</evidence>
<dbReference type="AlphaFoldDB" id="A0A174QCR2"/>
<evidence type="ECO:0000313" key="2">
    <source>
        <dbReference type="Proteomes" id="UP000095746"/>
    </source>
</evidence>
<proteinExistence type="predicted"/>
<dbReference type="EMBL" id="CYZT01000460">
    <property type="protein sequence ID" value="CUP70993.1"/>
    <property type="molecule type" value="Genomic_DNA"/>
</dbReference>
<gene>
    <name evidence="1" type="ORF">ERS852411_03490</name>
</gene>
<sequence>MVVCPIRVDTSLTRVLSVTNWSESLSPVTITVSHPAAVSLAAMVPIRSSASQPSSS</sequence>
<name>A0A174QCR2_FLAPL</name>
<organism evidence="1 2">
    <name type="scientific">Flavonifractor plautii</name>
    <name type="common">Fusobacterium plautii</name>
    <dbReference type="NCBI Taxonomy" id="292800"/>
    <lineage>
        <taxon>Bacteria</taxon>
        <taxon>Bacillati</taxon>
        <taxon>Bacillota</taxon>
        <taxon>Clostridia</taxon>
        <taxon>Eubacteriales</taxon>
        <taxon>Oscillospiraceae</taxon>
        <taxon>Flavonifractor</taxon>
    </lineage>
</organism>